<proteinExistence type="predicted"/>
<dbReference type="SUPFAM" id="SSF51197">
    <property type="entry name" value="Clavaminate synthase-like"/>
    <property type="match status" value="1"/>
</dbReference>
<dbReference type="InterPro" id="IPR027443">
    <property type="entry name" value="IPNS-like_sf"/>
</dbReference>
<name>A0AA38FSQ4_TAXCH</name>
<feature type="non-terminal residue" evidence="2">
    <location>
        <position position="1"/>
    </location>
</feature>
<evidence type="ECO:0000256" key="1">
    <source>
        <dbReference type="SAM" id="MobiDB-lite"/>
    </source>
</evidence>
<dbReference type="EMBL" id="JAHRHJ020000007">
    <property type="protein sequence ID" value="KAH9308053.1"/>
    <property type="molecule type" value="Genomic_DNA"/>
</dbReference>
<organism evidence="2 3">
    <name type="scientific">Taxus chinensis</name>
    <name type="common">Chinese yew</name>
    <name type="synonym">Taxus wallichiana var. chinensis</name>
    <dbReference type="NCBI Taxonomy" id="29808"/>
    <lineage>
        <taxon>Eukaryota</taxon>
        <taxon>Viridiplantae</taxon>
        <taxon>Streptophyta</taxon>
        <taxon>Embryophyta</taxon>
        <taxon>Tracheophyta</taxon>
        <taxon>Spermatophyta</taxon>
        <taxon>Pinopsida</taxon>
        <taxon>Pinidae</taxon>
        <taxon>Conifers II</taxon>
        <taxon>Cupressales</taxon>
        <taxon>Taxaceae</taxon>
        <taxon>Taxus</taxon>
    </lineage>
</organism>
<protein>
    <submittedName>
        <fullName evidence="2">Uncharacterized protein</fullName>
    </submittedName>
</protein>
<keyword evidence="3" id="KW-1185">Reference proteome</keyword>
<feature type="non-terminal residue" evidence="2">
    <location>
        <position position="224"/>
    </location>
</feature>
<accession>A0AA38FSQ4</accession>
<evidence type="ECO:0000313" key="2">
    <source>
        <dbReference type="EMBL" id="KAH9308053.1"/>
    </source>
</evidence>
<feature type="compositionally biased region" description="Basic and acidic residues" evidence="1">
    <location>
        <begin position="166"/>
        <end position="180"/>
    </location>
</feature>
<evidence type="ECO:0000313" key="3">
    <source>
        <dbReference type="Proteomes" id="UP000824469"/>
    </source>
</evidence>
<sequence>AWSNGRYRSSHHRVVCKGWTDRMSIALFYEFPNDKKIWAPAELVDEEINPRRYKSFTFSDFTHEIRHNMESPQTTSALLLNHLLRLHTVIPGVGESTVGNTGRQLSMKPASLMLAGTSDMETGEEKQKVLQVTLQELCDAGLKVNVNGLQQQRRNPLNIDAEYNHVKDGSIDKDPIRDLHSAGSKRPHTEDVPVGRKYQKAAVDIDERFSNFSISMPASTPSKW</sequence>
<reference evidence="2 3" key="1">
    <citation type="journal article" date="2021" name="Nat. Plants">
        <title>The Taxus genome provides insights into paclitaxel biosynthesis.</title>
        <authorList>
            <person name="Xiong X."/>
            <person name="Gou J."/>
            <person name="Liao Q."/>
            <person name="Li Y."/>
            <person name="Zhou Q."/>
            <person name="Bi G."/>
            <person name="Li C."/>
            <person name="Du R."/>
            <person name="Wang X."/>
            <person name="Sun T."/>
            <person name="Guo L."/>
            <person name="Liang H."/>
            <person name="Lu P."/>
            <person name="Wu Y."/>
            <person name="Zhang Z."/>
            <person name="Ro D.K."/>
            <person name="Shang Y."/>
            <person name="Huang S."/>
            <person name="Yan J."/>
        </authorList>
    </citation>
    <scope>NUCLEOTIDE SEQUENCE [LARGE SCALE GENOMIC DNA]</scope>
    <source>
        <strain evidence="2">Ta-2019</strain>
    </source>
</reference>
<gene>
    <name evidence="2" type="ORF">KI387_035964</name>
</gene>
<dbReference type="AlphaFoldDB" id="A0AA38FSQ4"/>
<dbReference type="Proteomes" id="UP000824469">
    <property type="component" value="Unassembled WGS sequence"/>
</dbReference>
<comment type="caution">
    <text evidence="2">The sequence shown here is derived from an EMBL/GenBank/DDBJ whole genome shotgun (WGS) entry which is preliminary data.</text>
</comment>
<feature type="region of interest" description="Disordered" evidence="1">
    <location>
        <begin position="166"/>
        <end position="197"/>
    </location>
</feature>
<dbReference type="Gene3D" id="2.60.120.330">
    <property type="entry name" value="B-lactam Antibiotic, Isopenicillin N Synthase, Chain"/>
    <property type="match status" value="1"/>
</dbReference>